<dbReference type="EMBL" id="FNKQ01000002">
    <property type="protein sequence ID" value="SDQ48637.1"/>
    <property type="molecule type" value="Genomic_DNA"/>
</dbReference>
<keyword evidence="1" id="KW-1133">Transmembrane helix</keyword>
<dbReference type="InterPro" id="IPR055926">
    <property type="entry name" value="DUF7503"/>
</dbReference>
<dbReference type="RefSeq" id="WP_175454410.1">
    <property type="nucleotide sequence ID" value="NZ_FNKQ01000002.1"/>
</dbReference>
<reference evidence="3" key="1">
    <citation type="submission" date="2016-10" db="EMBL/GenBank/DDBJ databases">
        <authorList>
            <person name="Varghese N."/>
            <person name="Submissions S."/>
        </authorList>
    </citation>
    <scope>NUCLEOTIDE SEQUENCE [LARGE SCALE GENOMIC DNA]</scope>
    <source>
        <strain evidence="3">CGMCC 1.12397</strain>
    </source>
</reference>
<name>A0A1H1B9N2_9EURY</name>
<evidence type="ECO:0000313" key="2">
    <source>
        <dbReference type="EMBL" id="SDQ48637.1"/>
    </source>
</evidence>
<accession>A0A1H1B9N2</accession>
<sequence length="48" mass="4978">MSPDDDNSAVAQFLSEHPRMMGVLFSALVLLSQAGAVVAGNNSVIYGP</sequence>
<feature type="transmembrane region" description="Helical" evidence="1">
    <location>
        <begin position="20"/>
        <end position="40"/>
    </location>
</feature>
<evidence type="ECO:0000313" key="3">
    <source>
        <dbReference type="Proteomes" id="UP000199289"/>
    </source>
</evidence>
<evidence type="ECO:0000256" key="1">
    <source>
        <dbReference type="SAM" id="Phobius"/>
    </source>
</evidence>
<protein>
    <submittedName>
        <fullName evidence="2">Uncharacterized protein</fullName>
    </submittedName>
</protein>
<keyword evidence="1" id="KW-0812">Transmembrane</keyword>
<dbReference type="OrthoDB" id="210272at2157"/>
<keyword evidence="1" id="KW-0472">Membrane</keyword>
<gene>
    <name evidence="2" type="ORF">SAMN05216278_1700</name>
</gene>
<dbReference type="AlphaFoldDB" id="A0A1H1B9N2"/>
<proteinExistence type="predicted"/>
<dbReference type="Proteomes" id="UP000199289">
    <property type="component" value="Unassembled WGS sequence"/>
</dbReference>
<organism evidence="2 3">
    <name type="scientific">Halopelagius longus</name>
    <dbReference type="NCBI Taxonomy" id="1236180"/>
    <lineage>
        <taxon>Archaea</taxon>
        <taxon>Methanobacteriati</taxon>
        <taxon>Methanobacteriota</taxon>
        <taxon>Stenosarchaea group</taxon>
        <taxon>Halobacteria</taxon>
        <taxon>Halobacteriales</taxon>
        <taxon>Haloferacaceae</taxon>
    </lineage>
</organism>
<dbReference type="Pfam" id="PF24335">
    <property type="entry name" value="DUF7503"/>
    <property type="match status" value="1"/>
</dbReference>